<dbReference type="Proteomes" id="UP000092695">
    <property type="component" value="Chromosome"/>
</dbReference>
<evidence type="ECO:0008006" key="3">
    <source>
        <dbReference type="Google" id="ProtNLM"/>
    </source>
</evidence>
<proteinExistence type="predicted"/>
<sequence length="296" mass="32491">MTTLDVGRRRPENVFLVICALISLAVTPQLHADTRPRAVFEALQQSGNEDPAAWLELAVAAREAGDLELAARSLQSAENHGLTSFRAGLERARQRLSADDRSGALAELQALFEGGFNTVDAIRQDRLLNRLSGDPTYAALLASMEARAFPCEHGERFQDFNFWLGNWDVRLANGTFAGTNRVRSAERGCVLLEEWTSATGGTGRSINYFDAASGEWVQVWNDAGGSQISIRGGLTESGMRLSGQIHYVSSGLTAPFRGVWTPLPDGRVRQFFEQASADGTGWTPWFEGFYSRQESQ</sequence>
<gene>
    <name evidence="1" type="ORF">BA177_08285</name>
</gene>
<name>A0A193LFG7_9GAMM</name>
<dbReference type="OrthoDB" id="8902597at2"/>
<dbReference type="KEGG" id="woc:BA177_08285"/>
<evidence type="ECO:0000313" key="2">
    <source>
        <dbReference type="Proteomes" id="UP000092695"/>
    </source>
</evidence>
<dbReference type="EMBL" id="CP016268">
    <property type="protein sequence ID" value="ANO51201.1"/>
    <property type="molecule type" value="Genomic_DNA"/>
</dbReference>
<reference evidence="1 2" key="1">
    <citation type="submission" date="2016-06" db="EMBL/GenBank/DDBJ databases">
        <title>Complete genome sequence of a deep-branching marine Gamma Proteobacterium Woeseia oceani type strain XK5.</title>
        <authorList>
            <person name="Mu D."/>
            <person name="Du Z."/>
        </authorList>
    </citation>
    <scope>NUCLEOTIDE SEQUENCE [LARGE SCALE GENOMIC DNA]</scope>
    <source>
        <strain evidence="1 2">XK5</strain>
    </source>
</reference>
<evidence type="ECO:0000313" key="1">
    <source>
        <dbReference type="EMBL" id="ANO51201.1"/>
    </source>
</evidence>
<dbReference type="RefSeq" id="WP_068615319.1">
    <property type="nucleotide sequence ID" value="NZ_CP016268.1"/>
</dbReference>
<dbReference type="STRING" id="1548547.BA177_08285"/>
<protein>
    <recommendedName>
        <fullName evidence="3">Tetratricopeptide repeat protein</fullName>
    </recommendedName>
</protein>
<dbReference type="AlphaFoldDB" id="A0A193LFG7"/>
<accession>A0A193LFG7</accession>
<organism evidence="1 2">
    <name type="scientific">Woeseia oceani</name>
    <dbReference type="NCBI Taxonomy" id="1548547"/>
    <lineage>
        <taxon>Bacteria</taxon>
        <taxon>Pseudomonadati</taxon>
        <taxon>Pseudomonadota</taxon>
        <taxon>Gammaproteobacteria</taxon>
        <taxon>Woeseiales</taxon>
        <taxon>Woeseiaceae</taxon>
        <taxon>Woeseia</taxon>
    </lineage>
</organism>
<keyword evidence="2" id="KW-1185">Reference proteome</keyword>